<keyword evidence="1 2" id="KW-0732">Signal</keyword>
<comment type="caution">
    <text evidence="4">The sequence shown here is derived from an EMBL/GenBank/DDBJ whole genome shotgun (WGS) entry which is preliminary data.</text>
</comment>
<organism evidence="4 5">
    <name type="scientific">Pseudaminobacter soli</name>
    <name type="common">ex Li et al. 2025</name>
    <dbReference type="NCBI Taxonomy" id="1295366"/>
    <lineage>
        <taxon>Bacteria</taxon>
        <taxon>Pseudomonadati</taxon>
        <taxon>Pseudomonadota</taxon>
        <taxon>Alphaproteobacteria</taxon>
        <taxon>Hyphomicrobiales</taxon>
        <taxon>Phyllobacteriaceae</taxon>
        <taxon>Pseudaminobacter</taxon>
    </lineage>
</organism>
<dbReference type="Gene3D" id="3.40.190.10">
    <property type="entry name" value="Periplasmic binding protein-like II"/>
    <property type="match status" value="2"/>
</dbReference>
<accession>A0A2P7SD81</accession>
<dbReference type="SUPFAM" id="SSF53850">
    <property type="entry name" value="Periplasmic binding protein-like II"/>
    <property type="match status" value="1"/>
</dbReference>
<reference evidence="4 5" key="1">
    <citation type="submission" date="2018-03" db="EMBL/GenBank/DDBJ databases">
        <title>The draft genome of Mesorhizobium soli JCM 19897.</title>
        <authorList>
            <person name="Li L."/>
            <person name="Liu L."/>
            <person name="Liang L."/>
            <person name="Wang T."/>
            <person name="Zhang X."/>
        </authorList>
    </citation>
    <scope>NUCLEOTIDE SEQUENCE [LARGE SCALE GENOMIC DNA]</scope>
    <source>
        <strain evidence="4 5">JCM 19897</strain>
    </source>
</reference>
<gene>
    <name evidence="4" type="ORF">C7I85_14300</name>
</gene>
<proteinExistence type="predicted"/>
<dbReference type="PANTHER" id="PTHR35936:SF35">
    <property type="entry name" value="L-CYSTINE-BINDING PROTEIN TCYJ"/>
    <property type="match status" value="1"/>
</dbReference>
<evidence type="ECO:0000259" key="3">
    <source>
        <dbReference type="SMART" id="SM00062"/>
    </source>
</evidence>
<dbReference type="AlphaFoldDB" id="A0A2P7SD81"/>
<keyword evidence="5" id="KW-1185">Reference proteome</keyword>
<name>A0A2P7SD81_9HYPH</name>
<dbReference type="CDD" id="cd01001">
    <property type="entry name" value="PBP2_HisJ_LAO_like"/>
    <property type="match status" value="1"/>
</dbReference>
<evidence type="ECO:0000256" key="2">
    <source>
        <dbReference type="SAM" id="SignalP"/>
    </source>
</evidence>
<dbReference type="Pfam" id="PF00497">
    <property type="entry name" value="SBP_bac_3"/>
    <property type="match status" value="1"/>
</dbReference>
<dbReference type="PANTHER" id="PTHR35936">
    <property type="entry name" value="MEMBRANE-BOUND LYTIC MUREIN TRANSGLYCOSYLASE F"/>
    <property type="match status" value="1"/>
</dbReference>
<evidence type="ECO:0000256" key="1">
    <source>
        <dbReference type="ARBA" id="ARBA00022729"/>
    </source>
</evidence>
<dbReference type="InterPro" id="IPR001638">
    <property type="entry name" value="Solute-binding_3/MltF_N"/>
</dbReference>
<evidence type="ECO:0000313" key="5">
    <source>
        <dbReference type="Proteomes" id="UP000240653"/>
    </source>
</evidence>
<protein>
    <submittedName>
        <fullName evidence="4">Amino acid ABC transporter</fullName>
    </submittedName>
</protein>
<sequence length="274" mass="29979">MSLVACALATLALPARAAEPQVPVFWDTKERLAKPDLSSLDRLRFLTTTDFPPFNFLDAGGRLSGLHVDLVRAICSELGIADKCQIQALPWGELEQALQKGEGEAIIAGIAVTEEARTKYAFSRPYLQFPARFIMPKDAVFTEPLYSKIAGKEIGVMAGSAHERMLRDYFPNAKVVTYDKQEALFSDLKKGKIAAVYGDGMRLGFWLVGSDAADCCRFAGGPYLAPEYLGNGLAIAVKADNPALADAFNYALHALSVKGTFAELYLRYFPVSFY</sequence>
<feature type="chain" id="PRO_5015202271" evidence="2">
    <location>
        <begin position="18"/>
        <end position="274"/>
    </location>
</feature>
<dbReference type="Proteomes" id="UP000240653">
    <property type="component" value="Unassembled WGS sequence"/>
</dbReference>
<dbReference type="SMART" id="SM00062">
    <property type="entry name" value="PBPb"/>
    <property type="match status" value="1"/>
</dbReference>
<dbReference type="EMBL" id="PXYL01000006">
    <property type="protein sequence ID" value="PSJ60454.1"/>
    <property type="molecule type" value="Genomic_DNA"/>
</dbReference>
<dbReference type="OrthoDB" id="9796586at2"/>
<evidence type="ECO:0000313" key="4">
    <source>
        <dbReference type="EMBL" id="PSJ60454.1"/>
    </source>
</evidence>
<feature type="signal peptide" evidence="2">
    <location>
        <begin position="1"/>
        <end position="17"/>
    </location>
</feature>
<feature type="domain" description="Solute-binding protein family 3/N-terminal" evidence="3">
    <location>
        <begin position="42"/>
        <end position="272"/>
    </location>
</feature>